<dbReference type="NCBIfam" id="TIGR00197">
    <property type="entry name" value="yjeF_nterm"/>
    <property type="match status" value="1"/>
</dbReference>
<dbReference type="PROSITE" id="PS51385">
    <property type="entry name" value="YJEF_N"/>
    <property type="match status" value="1"/>
</dbReference>
<dbReference type="GO" id="GO:0046872">
    <property type="term" value="F:metal ion binding"/>
    <property type="evidence" value="ECO:0007669"/>
    <property type="project" value="UniProtKB-UniRule"/>
</dbReference>
<sequence>MSVASFAHRADPGRALYRAEQVRELDRRTIAAGTQGFALMQRAAAAAWQDLKVRWPGVRAISVLCGGGNNGGDGHVLAALAAAEGVTVQRIVLKPLEELGGDARRAAGMASAGGVAAIDWQPGLRLNGQVVVDALLGTGLTGEVRGAFREAIAAVNQSDKPVLALDIPSGLHADTGAVLGLAIRATLTVTFIGDKLGLHTGAASAYVGELAFRNLEVDAEAETDLLPAARLLGAGLVAAAMPPRSRSAHKGDFGHALILGGAPGFGGAALLAAEACGRLGAGKVSLATSPEHVVASLVRRPEVMVHGVRGASELGELPHQADALVVGPGLGQGSWGQGMLQAALAAGKPLVVDADGLNLLATRFTGERRDDWILTPHPGEAARLLRISASEVEADRPAAAQALQRQFGGAVVLKGAGSLVIGSEGLVVCPFGNPGMASGGMGDVLTGMLGALLAQRFVLEQAARLGVLVHALAADLAADDAGERGLLASDLASYAQLLINPGTGEDHAAATR</sequence>
<evidence type="ECO:0000256" key="10">
    <source>
        <dbReference type="ARBA" id="ARBA00023027"/>
    </source>
</evidence>
<dbReference type="RefSeq" id="WP_089794993.1">
    <property type="nucleotide sequence ID" value="NZ_FPBP01000005.1"/>
</dbReference>
<dbReference type="GO" id="GO:0005524">
    <property type="term" value="F:ATP binding"/>
    <property type="evidence" value="ECO:0007669"/>
    <property type="project" value="UniProtKB-UniRule"/>
</dbReference>
<comment type="cofactor">
    <cofactor evidence="17">
        <name>Mg(2+)</name>
        <dbReference type="ChEBI" id="CHEBI:18420"/>
    </cofactor>
</comment>
<dbReference type="Proteomes" id="UP000198693">
    <property type="component" value="Unassembled WGS sequence"/>
</dbReference>
<evidence type="ECO:0000256" key="18">
    <source>
        <dbReference type="HAMAP-Rule" id="MF_01966"/>
    </source>
</evidence>
<keyword evidence="6 17" id="KW-0547">Nucleotide-binding</keyword>
<comment type="similarity">
    <text evidence="17">Belongs to the NnrD/CARKD family.</text>
</comment>
<evidence type="ECO:0000256" key="15">
    <source>
        <dbReference type="ARBA" id="ARBA00048238"/>
    </source>
</evidence>
<evidence type="ECO:0000313" key="23">
    <source>
        <dbReference type="Proteomes" id="UP000198693"/>
    </source>
</evidence>
<dbReference type="PROSITE" id="PS51383">
    <property type="entry name" value="YJEF_C_3"/>
    <property type="match status" value="1"/>
</dbReference>
<keyword evidence="10 17" id="KW-0520">NAD</keyword>
<evidence type="ECO:0000256" key="6">
    <source>
        <dbReference type="ARBA" id="ARBA00022741"/>
    </source>
</evidence>
<dbReference type="InterPro" id="IPR036652">
    <property type="entry name" value="YjeF_N_dom_sf"/>
</dbReference>
<dbReference type="GO" id="GO:0046496">
    <property type="term" value="P:nicotinamide nucleotide metabolic process"/>
    <property type="evidence" value="ECO:0007669"/>
    <property type="project" value="UniProtKB-UniRule"/>
</dbReference>
<accession>A0A1I7HU05</accession>
<feature type="domain" description="YjeF N-terminal" evidence="21">
    <location>
        <begin position="22"/>
        <end position="223"/>
    </location>
</feature>
<dbReference type="InterPro" id="IPR000631">
    <property type="entry name" value="CARKD"/>
</dbReference>
<feature type="binding site" evidence="18">
    <location>
        <position position="133"/>
    </location>
    <ligand>
        <name>K(+)</name>
        <dbReference type="ChEBI" id="CHEBI:29103"/>
    </ligand>
</feature>
<evidence type="ECO:0000256" key="2">
    <source>
        <dbReference type="ARBA" id="ARBA00000909"/>
    </source>
</evidence>
<feature type="binding site" evidence="17">
    <location>
        <position position="329"/>
    </location>
    <ligand>
        <name>(6S)-NADPHX</name>
        <dbReference type="ChEBI" id="CHEBI:64076"/>
    </ligand>
</feature>
<evidence type="ECO:0000256" key="17">
    <source>
        <dbReference type="HAMAP-Rule" id="MF_01965"/>
    </source>
</evidence>
<dbReference type="Pfam" id="PF01256">
    <property type="entry name" value="Carb_kinase"/>
    <property type="match status" value="1"/>
</dbReference>
<keyword evidence="11 18" id="KW-0413">Isomerase</keyword>
<comment type="catalytic activity">
    <reaction evidence="2 18 19">
        <text>(6R)-NADPHX = (6S)-NADPHX</text>
        <dbReference type="Rhea" id="RHEA:32227"/>
        <dbReference type="ChEBI" id="CHEBI:64076"/>
        <dbReference type="ChEBI" id="CHEBI:64077"/>
        <dbReference type="EC" id="5.1.99.6"/>
    </reaction>
</comment>
<name>A0A1I7HU05_9GAMM</name>
<feature type="binding site" evidence="18">
    <location>
        <position position="169"/>
    </location>
    <ligand>
        <name>K(+)</name>
        <dbReference type="ChEBI" id="CHEBI:29103"/>
    </ligand>
</feature>
<dbReference type="SUPFAM" id="SSF53613">
    <property type="entry name" value="Ribokinase-like"/>
    <property type="match status" value="1"/>
</dbReference>
<dbReference type="HAMAP" id="MF_01966">
    <property type="entry name" value="NADHX_epimerase"/>
    <property type="match status" value="1"/>
</dbReference>
<feature type="binding site" evidence="18">
    <location>
        <begin position="69"/>
        <end position="73"/>
    </location>
    <ligand>
        <name>(6S)-NADPHX</name>
        <dbReference type="ChEBI" id="CHEBI:64076"/>
    </ligand>
</feature>
<evidence type="ECO:0000259" key="20">
    <source>
        <dbReference type="PROSITE" id="PS51383"/>
    </source>
</evidence>
<evidence type="ECO:0000256" key="12">
    <source>
        <dbReference type="ARBA" id="ARBA00023239"/>
    </source>
</evidence>
<dbReference type="PIRSF" id="PIRSF017184">
    <property type="entry name" value="Nnr"/>
    <property type="match status" value="1"/>
</dbReference>
<evidence type="ECO:0000256" key="5">
    <source>
        <dbReference type="ARBA" id="ARBA00022723"/>
    </source>
</evidence>
<comment type="catalytic activity">
    <reaction evidence="16 17 19">
        <text>(6S)-NADPHX + ADP = AMP + phosphate + NADPH + H(+)</text>
        <dbReference type="Rhea" id="RHEA:32235"/>
        <dbReference type="ChEBI" id="CHEBI:15378"/>
        <dbReference type="ChEBI" id="CHEBI:43474"/>
        <dbReference type="ChEBI" id="CHEBI:57783"/>
        <dbReference type="ChEBI" id="CHEBI:64076"/>
        <dbReference type="ChEBI" id="CHEBI:456215"/>
        <dbReference type="ChEBI" id="CHEBI:456216"/>
        <dbReference type="EC" id="4.2.1.136"/>
    </reaction>
</comment>
<comment type="function">
    <text evidence="17">Catalyzes the dehydration of the S-form of NAD(P)HX at the expense of ADP, which is converted to AMP. Together with NAD(P)HX epimerase, which catalyzes the epimerization of the S- and R-forms, the enzyme allows the repair of both epimers of NAD(P)HX, a damaged form of NAD(P)H that is a result of enzymatic or heat-dependent hydration.</text>
</comment>
<comment type="function">
    <text evidence="18">Catalyzes the epimerization of the S- and R-forms of NAD(P)HX, a damaged form of NAD(P)H that is a result of enzymatic or heat-dependent hydration. This is a prerequisite for the S-specific NAD(P)H-hydrate dehydratase to allow the repair of both epimers of NAD(P)HX.</text>
</comment>
<comment type="catalytic activity">
    <reaction evidence="1 18 19">
        <text>(6R)-NADHX = (6S)-NADHX</text>
        <dbReference type="Rhea" id="RHEA:32215"/>
        <dbReference type="ChEBI" id="CHEBI:64074"/>
        <dbReference type="ChEBI" id="CHEBI:64075"/>
        <dbReference type="EC" id="5.1.99.6"/>
    </reaction>
</comment>
<keyword evidence="5 18" id="KW-0479">Metal-binding</keyword>
<evidence type="ECO:0000259" key="21">
    <source>
        <dbReference type="PROSITE" id="PS51385"/>
    </source>
</evidence>
<reference evidence="23" key="1">
    <citation type="submission" date="2016-10" db="EMBL/GenBank/DDBJ databases">
        <authorList>
            <person name="Varghese N."/>
            <person name="Submissions S."/>
        </authorList>
    </citation>
    <scope>NUCLEOTIDE SEQUENCE [LARGE SCALE GENOMIC DNA]</scope>
    <source>
        <strain evidence="23">CGMCC 1.6981</strain>
    </source>
</reference>
<feature type="binding site" evidence="17">
    <location>
        <position position="268"/>
    </location>
    <ligand>
        <name>(6S)-NADPHX</name>
        <dbReference type="ChEBI" id="CHEBI:64076"/>
    </ligand>
</feature>
<evidence type="ECO:0000256" key="7">
    <source>
        <dbReference type="ARBA" id="ARBA00022840"/>
    </source>
</evidence>
<dbReference type="NCBIfam" id="TIGR00196">
    <property type="entry name" value="yjeF_cterm"/>
    <property type="match status" value="1"/>
</dbReference>
<gene>
    <name evidence="17" type="primary">nnrD</name>
    <name evidence="18" type="synonym">nnrE</name>
    <name evidence="22" type="ORF">SAMN04487955_10598</name>
</gene>
<evidence type="ECO:0000313" key="22">
    <source>
        <dbReference type="EMBL" id="SFU64205.1"/>
    </source>
</evidence>
<keyword evidence="7 17" id="KW-0067">ATP-binding</keyword>
<evidence type="ECO:0000256" key="13">
    <source>
        <dbReference type="ARBA" id="ARBA00023268"/>
    </source>
</evidence>
<comment type="function">
    <text evidence="14 19">Bifunctional enzyme that catalyzes the epimerization of the S- and R-forms of NAD(P)HX and the dehydration of the S-form of NAD(P)HX at the expense of ADP, which is converted to AMP. This allows the repair of both epimers of NAD(P)HX, a damaged form of NAD(P)H that is a result of enzymatic or heat-dependent hydration.</text>
</comment>
<comment type="similarity">
    <text evidence="18">Belongs to the NnrE/AIBP family.</text>
</comment>
<evidence type="ECO:0000256" key="8">
    <source>
        <dbReference type="ARBA" id="ARBA00022857"/>
    </source>
</evidence>
<comment type="cofactor">
    <cofactor evidence="18 19">
        <name>K(+)</name>
        <dbReference type="ChEBI" id="CHEBI:29103"/>
    </cofactor>
    <text evidence="18 19">Binds 1 potassium ion per subunit.</text>
</comment>
<comment type="similarity">
    <text evidence="4 19">In the C-terminal section; belongs to the NnrD/CARKD family.</text>
</comment>
<dbReference type="Gene3D" id="3.40.50.10260">
    <property type="entry name" value="YjeF N-terminal domain"/>
    <property type="match status" value="1"/>
</dbReference>
<feature type="domain" description="YjeF C-terminal" evidence="20">
    <location>
        <begin position="233"/>
        <end position="502"/>
    </location>
</feature>
<keyword evidence="23" id="KW-1185">Reference proteome</keyword>
<keyword evidence="9 18" id="KW-0630">Potassium</keyword>
<keyword evidence="13" id="KW-0511">Multifunctional enzyme</keyword>
<feature type="binding site" evidence="18">
    <location>
        <position position="70"/>
    </location>
    <ligand>
        <name>K(+)</name>
        <dbReference type="ChEBI" id="CHEBI:29103"/>
    </ligand>
</feature>
<dbReference type="EC" id="4.2.1.136" evidence="19"/>
<feature type="binding site" evidence="18">
    <location>
        <position position="166"/>
    </location>
    <ligand>
        <name>(6S)-NADPHX</name>
        <dbReference type="ChEBI" id="CHEBI:64076"/>
    </ligand>
</feature>
<dbReference type="Pfam" id="PF03853">
    <property type="entry name" value="YjeF_N"/>
    <property type="match status" value="1"/>
</dbReference>
<comment type="catalytic activity">
    <reaction evidence="15 17 19">
        <text>(6S)-NADHX + ADP = AMP + phosphate + NADH + H(+)</text>
        <dbReference type="Rhea" id="RHEA:32223"/>
        <dbReference type="ChEBI" id="CHEBI:15378"/>
        <dbReference type="ChEBI" id="CHEBI:43474"/>
        <dbReference type="ChEBI" id="CHEBI:57945"/>
        <dbReference type="ChEBI" id="CHEBI:64074"/>
        <dbReference type="ChEBI" id="CHEBI:456215"/>
        <dbReference type="ChEBI" id="CHEBI:456216"/>
        <dbReference type="EC" id="4.2.1.136"/>
    </reaction>
</comment>
<dbReference type="PANTHER" id="PTHR12592:SF0">
    <property type="entry name" value="ATP-DEPENDENT (S)-NAD(P)H-HYDRATE DEHYDRATASE"/>
    <property type="match status" value="1"/>
</dbReference>
<feature type="binding site" evidence="18">
    <location>
        <begin position="137"/>
        <end position="143"/>
    </location>
    <ligand>
        <name>(6S)-NADPHX</name>
        <dbReference type="ChEBI" id="CHEBI:64076"/>
    </ligand>
</feature>
<feature type="binding site" evidence="17">
    <location>
        <begin position="414"/>
        <end position="418"/>
    </location>
    <ligand>
        <name>AMP</name>
        <dbReference type="ChEBI" id="CHEBI:456215"/>
    </ligand>
</feature>
<protein>
    <recommendedName>
        <fullName evidence="19">Bifunctional NAD(P)H-hydrate repair enzyme</fullName>
    </recommendedName>
    <alternativeName>
        <fullName evidence="19">Nicotinamide nucleotide repair protein</fullName>
    </alternativeName>
    <domain>
        <recommendedName>
            <fullName evidence="19">ADP-dependent (S)-NAD(P)H-hydrate dehydratase</fullName>
            <ecNumber evidence="19">4.2.1.136</ecNumber>
        </recommendedName>
        <alternativeName>
            <fullName evidence="19">ADP-dependent NAD(P)HX dehydratase</fullName>
        </alternativeName>
    </domain>
    <domain>
        <recommendedName>
            <fullName evidence="19">NAD(P)H-hydrate epimerase</fullName>
            <ecNumber evidence="19">5.1.99.6</ecNumber>
        </recommendedName>
    </domain>
</protein>
<dbReference type="PROSITE" id="PS01050">
    <property type="entry name" value="YJEF_C_2"/>
    <property type="match status" value="1"/>
</dbReference>
<dbReference type="GO" id="GO:0110051">
    <property type="term" value="P:metabolite repair"/>
    <property type="evidence" value="ECO:0007669"/>
    <property type="project" value="TreeGrafter"/>
</dbReference>
<organism evidence="22 23">
    <name type="scientific">Halomonas korlensis</name>
    <dbReference type="NCBI Taxonomy" id="463301"/>
    <lineage>
        <taxon>Bacteria</taxon>
        <taxon>Pseudomonadati</taxon>
        <taxon>Pseudomonadota</taxon>
        <taxon>Gammaproteobacteria</taxon>
        <taxon>Oceanospirillales</taxon>
        <taxon>Halomonadaceae</taxon>
        <taxon>Halomonas</taxon>
    </lineage>
</organism>
<dbReference type="EMBL" id="FPBP01000005">
    <property type="protein sequence ID" value="SFU64205.1"/>
    <property type="molecule type" value="Genomic_DNA"/>
</dbReference>
<dbReference type="OrthoDB" id="9806925at2"/>
<feature type="binding site" evidence="17">
    <location>
        <position position="377"/>
    </location>
    <ligand>
        <name>(6S)-NADPHX</name>
        <dbReference type="ChEBI" id="CHEBI:64076"/>
    </ligand>
</feature>
<dbReference type="PANTHER" id="PTHR12592">
    <property type="entry name" value="ATP-DEPENDENT (S)-NAD(P)H-HYDRATE DEHYDRATASE FAMILY MEMBER"/>
    <property type="match status" value="1"/>
</dbReference>
<dbReference type="InterPro" id="IPR030677">
    <property type="entry name" value="Nnr"/>
</dbReference>
<dbReference type="GO" id="GO:0052856">
    <property type="term" value="F:NAD(P)HX epimerase activity"/>
    <property type="evidence" value="ECO:0007669"/>
    <property type="project" value="UniProtKB-UniRule"/>
</dbReference>
<comment type="caution">
    <text evidence="18">Lacks conserved residue(s) required for the propagation of feature annotation.</text>
</comment>
<dbReference type="STRING" id="463301.SAMN04487955_10598"/>
<dbReference type="CDD" id="cd01171">
    <property type="entry name" value="YXKO-related"/>
    <property type="match status" value="1"/>
</dbReference>
<evidence type="ECO:0000256" key="14">
    <source>
        <dbReference type="ARBA" id="ARBA00025153"/>
    </source>
</evidence>
<evidence type="ECO:0000256" key="11">
    <source>
        <dbReference type="ARBA" id="ARBA00023235"/>
    </source>
</evidence>
<evidence type="ECO:0000256" key="1">
    <source>
        <dbReference type="ARBA" id="ARBA00000013"/>
    </source>
</evidence>
<dbReference type="GO" id="GO:0052855">
    <property type="term" value="F:ADP-dependent NAD(P)H-hydrate dehydratase activity"/>
    <property type="evidence" value="ECO:0007669"/>
    <property type="project" value="UniProtKB-UniRule"/>
</dbReference>
<dbReference type="SUPFAM" id="SSF64153">
    <property type="entry name" value="YjeF N-terminal domain-like"/>
    <property type="match status" value="1"/>
</dbReference>
<evidence type="ECO:0000256" key="3">
    <source>
        <dbReference type="ARBA" id="ARBA00006001"/>
    </source>
</evidence>
<evidence type="ECO:0000256" key="4">
    <source>
        <dbReference type="ARBA" id="ARBA00009524"/>
    </source>
</evidence>
<feature type="binding site" evidence="17">
    <location>
        <position position="443"/>
    </location>
    <ligand>
        <name>(6S)-NADPHX</name>
        <dbReference type="ChEBI" id="CHEBI:64076"/>
    </ligand>
</feature>
<dbReference type="Gene3D" id="3.40.1190.20">
    <property type="match status" value="1"/>
</dbReference>
<dbReference type="AlphaFoldDB" id="A0A1I7HU05"/>
<dbReference type="InterPro" id="IPR017953">
    <property type="entry name" value="Carbohydrate_kinase_pred_CS"/>
</dbReference>
<dbReference type="InterPro" id="IPR029056">
    <property type="entry name" value="Ribokinase-like"/>
</dbReference>
<dbReference type="InterPro" id="IPR004443">
    <property type="entry name" value="YjeF_N_dom"/>
</dbReference>
<evidence type="ECO:0000256" key="19">
    <source>
        <dbReference type="PIRNR" id="PIRNR017184"/>
    </source>
</evidence>
<evidence type="ECO:0000256" key="16">
    <source>
        <dbReference type="ARBA" id="ARBA00049209"/>
    </source>
</evidence>
<keyword evidence="8 17" id="KW-0521">NADP</keyword>
<dbReference type="EC" id="5.1.99.6" evidence="19"/>
<keyword evidence="12 17" id="KW-0456">Lyase</keyword>
<dbReference type="HAMAP" id="MF_01965">
    <property type="entry name" value="NADHX_dehydratase"/>
    <property type="match status" value="1"/>
</dbReference>
<evidence type="ECO:0000256" key="9">
    <source>
        <dbReference type="ARBA" id="ARBA00022958"/>
    </source>
</evidence>
<feature type="binding site" evidence="17">
    <location>
        <position position="442"/>
    </location>
    <ligand>
        <name>AMP</name>
        <dbReference type="ChEBI" id="CHEBI:456215"/>
    </ligand>
</feature>
<proteinExistence type="inferred from homology"/>
<comment type="similarity">
    <text evidence="3 19">In the N-terminal section; belongs to the NnrE/AIBP family.</text>
</comment>
<comment type="subunit">
    <text evidence="17">Homotetramer.</text>
</comment>